<sequence>MFKDRLKKAMKDLHLNQIQVSGMTGRSRASICQYLAGAQVPPDAVQRSMAAALGLDVEYFTAPDAPQHTDPVPKRHGGIRQLSLKQAAALLGVDKETVGKGLQQGVFPWGYGVKTSANRWRYIINADRFSQIEGVEIQEGESA</sequence>
<dbReference type="HOGENOM" id="CLU_1841588_0_0_9"/>
<protein>
    <recommendedName>
        <fullName evidence="1">HTH cro/C1-type domain-containing protein</fullName>
    </recommendedName>
</protein>
<dbReference type="Gene3D" id="1.10.260.40">
    <property type="entry name" value="lambda repressor-like DNA-binding domains"/>
    <property type="match status" value="1"/>
</dbReference>
<dbReference type="eggNOG" id="ENOG5033BWS">
    <property type="taxonomic scope" value="Bacteria"/>
</dbReference>
<organism evidence="2 3">
    <name type="scientific">Faecalibacterium cf. prausnitzii KLE1255</name>
    <dbReference type="NCBI Taxonomy" id="748224"/>
    <lineage>
        <taxon>Bacteria</taxon>
        <taxon>Bacillati</taxon>
        <taxon>Bacillota</taxon>
        <taxon>Clostridia</taxon>
        <taxon>Eubacteriales</taxon>
        <taxon>Oscillospiraceae</taxon>
        <taxon>Faecalibacterium</taxon>
    </lineage>
</organism>
<dbReference type="STRING" id="748224.HMPREF9436_01450"/>
<reference evidence="2 3" key="1">
    <citation type="submission" date="2010-08" db="EMBL/GenBank/DDBJ databases">
        <authorList>
            <person name="Weinstock G."/>
            <person name="Sodergren E."/>
            <person name="Clifton S."/>
            <person name="Fulton L."/>
            <person name="Fulton B."/>
            <person name="Courtney L."/>
            <person name="Fronick C."/>
            <person name="Harrison M."/>
            <person name="Strong C."/>
            <person name="Farmer C."/>
            <person name="Delahaunty K."/>
            <person name="Markovic C."/>
            <person name="Hall O."/>
            <person name="Minx P."/>
            <person name="Tomlinson C."/>
            <person name="Mitreva M."/>
            <person name="Hou S."/>
            <person name="Chen J."/>
            <person name="Wollam A."/>
            <person name="Pepin K.H."/>
            <person name="Johnson M."/>
            <person name="Bhonagiri V."/>
            <person name="Zhang X."/>
            <person name="Suruliraj S."/>
            <person name="Warren W."/>
            <person name="Chinwalla A."/>
            <person name="Mardis E.R."/>
            <person name="Wilson R.K."/>
        </authorList>
    </citation>
    <scope>NUCLEOTIDE SEQUENCE [LARGE SCALE GENOMIC DNA]</scope>
    <source>
        <strain evidence="2 3">KLE1255</strain>
    </source>
</reference>
<dbReference type="RefSeq" id="WP_005941790.1">
    <property type="nucleotide sequence ID" value="NZ_GL538315.1"/>
</dbReference>
<evidence type="ECO:0000313" key="3">
    <source>
        <dbReference type="Proteomes" id="UP000006028"/>
    </source>
</evidence>
<accession>E2ZIF6</accession>
<dbReference type="PROSITE" id="PS50943">
    <property type="entry name" value="HTH_CROC1"/>
    <property type="match status" value="1"/>
</dbReference>
<name>E2ZIF6_9FIRM</name>
<dbReference type="AlphaFoldDB" id="E2ZIF6"/>
<dbReference type="OrthoDB" id="2063024at2"/>
<comment type="caution">
    <text evidence="2">The sequence shown here is derived from an EMBL/GenBank/DDBJ whole genome shotgun (WGS) entry which is preliminary data.</text>
</comment>
<dbReference type="InterPro" id="IPR010982">
    <property type="entry name" value="Lambda_DNA-bd_dom_sf"/>
</dbReference>
<evidence type="ECO:0000313" key="2">
    <source>
        <dbReference type="EMBL" id="EFQ07062.1"/>
    </source>
</evidence>
<dbReference type="BioCyc" id="FCF748224-HMP:GTSS-132-MONOMER"/>
<dbReference type="SUPFAM" id="SSF47413">
    <property type="entry name" value="lambda repressor-like DNA-binding domains"/>
    <property type="match status" value="1"/>
</dbReference>
<feature type="domain" description="HTH cro/C1-type" evidence="1">
    <location>
        <begin position="6"/>
        <end position="60"/>
    </location>
</feature>
<evidence type="ECO:0000259" key="1">
    <source>
        <dbReference type="PROSITE" id="PS50943"/>
    </source>
</evidence>
<dbReference type="GO" id="GO:0003677">
    <property type="term" value="F:DNA binding"/>
    <property type="evidence" value="ECO:0007669"/>
    <property type="project" value="InterPro"/>
</dbReference>
<proteinExistence type="predicted"/>
<dbReference type="Proteomes" id="UP000006028">
    <property type="component" value="Unassembled WGS sequence"/>
</dbReference>
<dbReference type="InterPro" id="IPR001387">
    <property type="entry name" value="Cro/C1-type_HTH"/>
</dbReference>
<dbReference type="EMBL" id="AECU01000118">
    <property type="protein sequence ID" value="EFQ07062.1"/>
    <property type="molecule type" value="Genomic_DNA"/>
</dbReference>
<gene>
    <name evidence="2" type="ORF">HMPREF9436_01450</name>
</gene>